<organism evidence="1 2">
    <name type="scientific">Streptococcus pseudoporcinus</name>
    <dbReference type="NCBI Taxonomy" id="361101"/>
    <lineage>
        <taxon>Bacteria</taxon>
        <taxon>Bacillati</taxon>
        <taxon>Bacillota</taxon>
        <taxon>Bacilli</taxon>
        <taxon>Lactobacillales</taxon>
        <taxon>Streptococcaceae</taxon>
        <taxon>Streptococcus</taxon>
    </lineage>
</organism>
<dbReference type="RefSeq" id="WP_077322798.1">
    <property type="nucleotide sequence ID" value="NZ_CABFNW010000003.1"/>
</dbReference>
<gene>
    <name evidence="1" type="ORF">NCTC5385_00865</name>
</gene>
<proteinExistence type="predicted"/>
<sequence length="171" mass="19247">MSNLTLSLDISTSCTGWAVFNGSVLVDSGILKYKSDSFVERGRFMASQLRAIQSRAIKKYDSPFETVVVEKNSVMGPNQQSMLKIGIVTGIIISRLVADNIVFVNVSTWRKYWKFSYKDRSKKSMKAQAIQSVSDEFDKLVKDDEADAILIGSYFVNEGIFAENLEIHRIN</sequence>
<evidence type="ECO:0000313" key="2">
    <source>
        <dbReference type="Proteomes" id="UP000304914"/>
    </source>
</evidence>
<dbReference type="InterPro" id="IPR012337">
    <property type="entry name" value="RNaseH-like_sf"/>
</dbReference>
<dbReference type="InterPro" id="IPR036397">
    <property type="entry name" value="RNaseH_sf"/>
</dbReference>
<dbReference type="Proteomes" id="UP000304914">
    <property type="component" value="Chromosome"/>
</dbReference>
<dbReference type="SUPFAM" id="SSF53098">
    <property type="entry name" value="Ribonuclease H-like"/>
    <property type="match status" value="1"/>
</dbReference>
<dbReference type="Gene3D" id="3.30.420.10">
    <property type="entry name" value="Ribonuclease H-like superfamily/Ribonuclease H"/>
    <property type="match status" value="1"/>
</dbReference>
<dbReference type="AlphaFoldDB" id="A0A4U9XZN4"/>
<name>A0A4U9XZN4_9STRE</name>
<dbReference type="GO" id="GO:0003676">
    <property type="term" value="F:nucleic acid binding"/>
    <property type="evidence" value="ECO:0007669"/>
    <property type="project" value="InterPro"/>
</dbReference>
<protein>
    <submittedName>
        <fullName evidence="1">Phage protein</fullName>
    </submittedName>
</protein>
<accession>A0A4U9XZN4</accession>
<evidence type="ECO:0000313" key="1">
    <source>
        <dbReference type="EMBL" id="VTS19640.1"/>
    </source>
</evidence>
<reference evidence="1 2" key="1">
    <citation type="submission" date="2019-05" db="EMBL/GenBank/DDBJ databases">
        <authorList>
            <consortium name="Pathogen Informatics"/>
        </authorList>
    </citation>
    <scope>NUCLEOTIDE SEQUENCE [LARGE SCALE GENOMIC DNA]</scope>
    <source>
        <strain evidence="1 2">NCTC5385</strain>
    </source>
</reference>
<dbReference type="EMBL" id="LR594035">
    <property type="protein sequence ID" value="VTS19640.1"/>
    <property type="molecule type" value="Genomic_DNA"/>
</dbReference>